<comment type="caution">
    <text evidence="3">The sequence shown here is derived from an EMBL/GenBank/DDBJ whole genome shotgun (WGS) entry which is preliminary data.</text>
</comment>
<keyword evidence="1 3" id="KW-0808">Transferase</keyword>
<evidence type="ECO:0000313" key="4">
    <source>
        <dbReference type="Proteomes" id="UP000694240"/>
    </source>
</evidence>
<sequence length="128" mass="14810">MIILLTPCTKYFDSNFRSYSYINAPPGLESKIMESMCYFLYEKDGKRTLKPPPRGDISTDLVRITLQLTQEKVKKLKERAKQESARSLHDLYFSTFVVTMAYLWSCLVKARGGSKERTVLSMYSCSRI</sequence>
<keyword evidence="4" id="KW-1185">Reference proteome</keyword>
<evidence type="ECO:0000256" key="2">
    <source>
        <dbReference type="ARBA" id="ARBA00023315"/>
    </source>
</evidence>
<evidence type="ECO:0000256" key="1">
    <source>
        <dbReference type="ARBA" id="ARBA00022679"/>
    </source>
</evidence>
<reference evidence="3 4" key="1">
    <citation type="submission" date="2020-12" db="EMBL/GenBank/DDBJ databases">
        <title>Concerted genomic and epigenomic changes stabilize Arabidopsis allopolyploids.</title>
        <authorList>
            <person name="Chen Z."/>
        </authorList>
    </citation>
    <scope>NUCLEOTIDE SEQUENCE [LARGE SCALE GENOMIC DNA]</scope>
    <source>
        <strain evidence="3">Allo738</strain>
        <tissue evidence="3">Leaf</tissue>
    </source>
</reference>
<dbReference type="GO" id="GO:0016747">
    <property type="term" value="F:acyltransferase activity, transferring groups other than amino-acyl groups"/>
    <property type="evidence" value="ECO:0007669"/>
    <property type="project" value="UniProtKB-ARBA"/>
</dbReference>
<dbReference type="InterPro" id="IPR051504">
    <property type="entry name" value="Plant_metabolite_acyltrans"/>
</dbReference>
<protein>
    <submittedName>
        <fullName evidence="3">Transferase</fullName>
    </submittedName>
</protein>
<evidence type="ECO:0000313" key="3">
    <source>
        <dbReference type="EMBL" id="KAG7627056.1"/>
    </source>
</evidence>
<dbReference type="PANTHER" id="PTHR31625">
    <property type="match status" value="1"/>
</dbReference>
<organism evidence="3 4">
    <name type="scientific">Arabidopsis thaliana x Arabidopsis arenosa</name>
    <dbReference type="NCBI Taxonomy" id="1240361"/>
    <lineage>
        <taxon>Eukaryota</taxon>
        <taxon>Viridiplantae</taxon>
        <taxon>Streptophyta</taxon>
        <taxon>Embryophyta</taxon>
        <taxon>Tracheophyta</taxon>
        <taxon>Spermatophyta</taxon>
        <taxon>Magnoliopsida</taxon>
        <taxon>eudicotyledons</taxon>
        <taxon>Gunneridae</taxon>
        <taxon>Pentapetalae</taxon>
        <taxon>rosids</taxon>
        <taxon>malvids</taxon>
        <taxon>Brassicales</taxon>
        <taxon>Brassicaceae</taxon>
        <taxon>Camelineae</taxon>
        <taxon>Arabidopsis</taxon>
    </lineage>
</organism>
<proteinExistence type="predicted"/>
<dbReference type="EMBL" id="JAEFBK010000003">
    <property type="protein sequence ID" value="KAG7627056.1"/>
    <property type="molecule type" value="Genomic_DNA"/>
</dbReference>
<gene>
    <name evidence="3" type="ORF">ISN45_At03g031790</name>
</gene>
<dbReference type="Proteomes" id="UP000694240">
    <property type="component" value="Chromosome 3"/>
</dbReference>
<accession>A0A8T2EUX5</accession>
<name>A0A8T2EUX5_9BRAS</name>
<dbReference type="AlphaFoldDB" id="A0A8T2EUX5"/>
<keyword evidence="2" id="KW-0012">Acyltransferase</keyword>